<keyword evidence="3" id="KW-1185">Reference proteome</keyword>
<dbReference type="OrthoDB" id="9775557at2"/>
<dbReference type="Proteomes" id="UP000288812">
    <property type="component" value="Unassembled WGS sequence"/>
</dbReference>
<accession>A0A437S4Z8</accession>
<dbReference type="EMBL" id="RLIH01000016">
    <property type="protein sequence ID" value="RVU54064.1"/>
    <property type="molecule type" value="Genomic_DNA"/>
</dbReference>
<reference evidence="2 3" key="1">
    <citation type="submission" date="2018-11" db="EMBL/GenBank/DDBJ databases">
        <title>Genome sequencing and assembly of Anaerosphaera sp. nov., GS7-6-2.</title>
        <authorList>
            <person name="Rettenmaier R."/>
            <person name="Liebl W."/>
            <person name="Zverlov V."/>
        </authorList>
    </citation>
    <scope>NUCLEOTIDE SEQUENCE [LARGE SCALE GENOMIC DNA]</scope>
    <source>
        <strain evidence="2 3">GS7-6-2</strain>
    </source>
</reference>
<dbReference type="PANTHER" id="PTHR43798">
    <property type="entry name" value="MONOACYLGLYCEROL LIPASE"/>
    <property type="match status" value="1"/>
</dbReference>
<dbReference type="Pfam" id="PF00561">
    <property type="entry name" value="Abhydrolase_1"/>
    <property type="match status" value="1"/>
</dbReference>
<dbReference type="Gene3D" id="3.40.50.1820">
    <property type="entry name" value="alpha/beta hydrolase"/>
    <property type="match status" value="1"/>
</dbReference>
<evidence type="ECO:0000313" key="3">
    <source>
        <dbReference type="Proteomes" id="UP000288812"/>
    </source>
</evidence>
<dbReference type="AlphaFoldDB" id="A0A437S4Z8"/>
<gene>
    <name evidence="2" type="ORF">EF514_09355</name>
</gene>
<name>A0A437S4Z8_9FIRM</name>
<dbReference type="SUPFAM" id="SSF53474">
    <property type="entry name" value="alpha/beta-Hydrolases"/>
    <property type="match status" value="1"/>
</dbReference>
<proteinExistence type="predicted"/>
<dbReference type="RefSeq" id="WP_127725179.1">
    <property type="nucleotide sequence ID" value="NZ_RLIH01000016.1"/>
</dbReference>
<evidence type="ECO:0000313" key="2">
    <source>
        <dbReference type="EMBL" id="RVU54064.1"/>
    </source>
</evidence>
<protein>
    <submittedName>
        <fullName evidence="2">Alpha/beta hydrolase</fullName>
    </submittedName>
</protein>
<dbReference type="InterPro" id="IPR050266">
    <property type="entry name" value="AB_hydrolase_sf"/>
</dbReference>
<dbReference type="PANTHER" id="PTHR43798:SF33">
    <property type="entry name" value="HYDROLASE, PUTATIVE (AFU_ORTHOLOGUE AFUA_2G14860)-RELATED"/>
    <property type="match status" value="1"/>
</dbReference>
<dbReference type="InterPro" id="IPR000073">
    <property type="entry name" value="AB_hydrolase_1"/>
</dbReference>
<comment type="caution">
    <text evidence="2">The sequence shown here is derived from an EMBL/GenBank/DDBJ whole genome shotgun (WGS) entry which is preliminary data.</text>
</comment>
<dbReference type="GO" id="GO:0016020">
    <property type="term" value="C:membrane"/>
    <property type="evidence" value="ECO:0007669"/>
    <property type="project" value="TreeGrafter"/>
</dbReference>
<evidence type="ECO:0000259" key="1">
    <source>
        <dbReference type="Pfam" id="PF00561"/>
    </source>
</evidence>
<feature type="domain" description="AB hydrolase-1" evidence="1">
    <location>
        <begin position="3"/>
        <end position="99"/>
    </location>
</feature>
<keyword evidence="2" id="KW-0378">Hydrolase</keyword>
<sequence>MNVFIHGLGQSSKVWDKTTSSIKKVYCPDLAFLLKNKEVNWKNLYSSLTEDLKKLPPPLNLCGLSLGGVLALNYALDFPTEVNSLILIGTQYKMPKNLLLFQNVIFKLLPNSAFNNMGFEKNDIIKLTRSMINLDFSKELISISCPSLILCGEKDRVNLKASEKLSKNISNSTFKIVRDSVHEVNKDNPEELSILIKEFLKI</sequence>
<organism evidence="2 3">
    <name type="scientific">Anaerosphaera multitolerans</name>
    <dbReference type="NCBI Taxonomy" id="2487351"/>
    <lineage>
        <taxon>Bacteria</taxon>
        <taxon>Bacillati</taxon>
        <taxon>Bacillota</taxon>
        <taxon>Tissierellia</taxon>
        <taxon>Tissierellales</taxon>
        <taxon>Peptoniphilaceae</taxon>
        <taxon>Anaerosphaera</taxon>
    </lineage>
</organism>
<dbReference type="GO" id="GO:0016787">
    <property type="term" value="F:hydrolase activity"/>
    <property type="evidence" value="ECO:0007669"/>
    <property type="project" value="UniProtKB-KW"/>
</dbReference>
<dbReference type="InterPro" id="IPR029058">
    <property type="entry name" value="AB_hydrolase_fold"/>
</dbReference>